<keyword evidence="9" id="KW-1185">Reference proteome</keyword>
<dbReference type="InterPro" id="IPR036388">
    <property type="entry name" value="WH-like_DNA-bd_sf"/>
</dbReference>
<accession>A0ABX2G3L1</accession>
<evidence type="ECO:0000256" key="1">
    <source>
        <dbReference type="ARBA" id="ARBA00022553"/>
    </source>
</evidence>
<gene>
    <name evidence="8" type="ORF">HNQ01_001757</name>
</gene>
<dbReference type="SUPFAM" id="SSF52172">
    <property type="entry name" value="CheY-like"/>
    <property type="match status" value="1"/>
</dbReference>
<organism evidence="8 9">
    <name type="scientific">Sphaerotilus uruguayifluvii</name>
    <dbReference type="NCBI Taxonomy" id="2735897"/>
    <lineage>
        <taxon>Bacteria</taxon>
        <taxon>Pseudomonadati</taxon>
        <taxon>Pseudomonadota</taxon>
        <taxon>Betaproteobacteria</taxon>
        <taxon>Burkholderiales</taxon>
        <taxon>Sphaerotilaceae</taxon>
        <taxon>Sphaerotilus</taxon>
    </lineage>
</organism>
<dbReference type="PROSITE" id="PS50110">
    <property type="entry name" value="RESPONSE_REGULATORY"/>
    <property type="match status" value="1"/>
</dbReference>
<comment type="caution">
    <text evidence="8">The sequence shown here is derived from an EMBL/GenBank/DDBJ whole genome shotgun (WGS) entry which is preliminary data.</text>
</comment>
<name>A0ABX2G3L1_9BURK</name>
<proteinExistence type="predicted"/>
<dbReference type="InterPro" id="IPR001789">
    <property type="entry name" value="Sig_transdc_resp-reg_receiver"/>
</dbReference>
<dbReference type="Gene3D" id="1.10.10.10">
    <property type="entry name" value="Winged helix-like DNA-binding domain superfamily/Winged helix DNA-binding domain"/>
    <property type="match status" value="1"/>
</dbReference>
<dbReference type="Proteomes" id="UP001516061">
    <property type="component" value="Unassembled WGS sequence"/>
</dbReference>
<keyword evidence="1 4" id="KW-0597">Phosphoprotein</keyword>
<sequence length="255" mass="27320">MSDAARPAPAPVRRTVLTLVAEPVIRELLAQHLKEAGFFPVGAASAGEARRLAGEVLPDVLLLDPDSADSADLAFCAQLPEQVRIVVTSGAPACCTHVPNVSLCLHKPYAPRDLVAHLNRLPELPAGAGAVRHASAPVSRDGTGAAAPSRLQRCGPLEIDLDRHLITVQRQGLRVELELSPVELRLLQCLVEQAGRVLTREVLRTRVWGEGAAVDLRTVDQNIRRLRRELGEADAGDLIRTVRGIGYRLGVDAGA</sequence>
<evidence type="ECO:0000259" key="7">
    <source>
        <dbReference type="PROSITE" id="PS51755"/>
    </source>
</evidence>
<evidence type="ECO:0000256" key="3">
    <source>
        <dbReference type="ARBA" id="ARBA00023125"/>
    </source>
</evidence>
<dbReference type="InterPro" id="IPR001867">
    <property type="entry name" value="OmpR/PhoB-type_DNA-bd"/>
</dbReference>
<dbReference type="CDD" id="cd00383">
    <property type="entry name" value="trans_reg_C"/>
    <property type="match status" value="1"/>
</dbReference>
<dbReference type="PANTHER" id="PTHR48111:SF40">
    <property type="entry name" value="PHOSPHATE REGULON TRANSCRIPTIONAL REGULATORY PROTEIN PHOB"/>
    <property type="match status" value="1"/>
</dbReference>
<feature type="DNA-binding region" description="OmpR/PhoB-type" evidence="5">
    <location>
        <begin position="148"/>
        <end position="251"/>
    </location>
</feature>
<evidence type="ECO:0000256" key="4">
    <source>
        <dbReference type="PROSITE-ProRule" id="PRU00169"/>
    </source>
</evidence>
<evidence type="ECO:0000259" key="6">
    <source>
        <dbReference type="PROSITE" id="PS50110"/>
    </source>
</evidence>
<dbReference type="EMBL" id="JABSNM010000006">
    <property type="protein sequence ID" value="NRT56022.1"/>
    <property type="molecule type" value="Genomic_DNA"/>
</dbReference>
<dbReference type="InterPro" id="IPR039420">
    <property type="entry name" value="WalR-like"/>
</dbReference>
<evidence type="ECO:0000313" key="9">
    <source>
        <dbReference type="Proteomes" id="UP001516061"/>
    </source>
</evidence>
<keyword evidence="2" id="KW-0902">Two-component regulatory system</keyword>
<dbReference type="Gene3D" id="3.40.50.2300">
    <property type="match status" value="1"/>
</dbReference>
<dbReference type="PANTHER" id="PTHR48111">
    <property type="entry name" value="REGULATOR OF RPOS"/>
    <property type="match status" value="1"/>
</dbReference>
<dbReference type="InterPro" id="IPR016032">
    <property type="entry name" value="Sig_transdc_resp-reg_C-effctor"/>
</dbReference>
<dbReference type="PROSITE" id="PS51755">
    <property type="entry name" value="OMPR_PHOB"/>
    <property type="match status" value="1"/>
</dbReference>
<keyword evidence="3 5" id="KW-0238">DNA-binding</keyword>
<evidence type="ECO:0000256" key="2">
    <source>
        <dbReference type="ARBA" id="ARBA00023012"/>
    </source>
</evidence>
<feature type="domain" description="Response regulatory" evidence="6">
    <location>
        <begin position="15"/>
        <end position="122"/>
    </location>
</feature>
<feature type="modified residue" description="4-aspartylphosphate" evidence="4">
    <location>
        <position position="64"/>
    </location>
</feature>
<dbReference type="SMART" id="SM00862">
    <property type="entry name" value="Trans_reg_C"/>
    <property type="match status" value="1"/>
</dbReference>
<feature type="domain" description="OmpR/PhoB-type" evidence="7">
    <location>
        <begin position="148"/>
        <end position="251"/>
    </location>
</feature>
<protein>
    <submittedName>
        <fullName evidence="8">Two-component system phosphate regulon response regulator PhoB</fullName>
    </submittedName>
</protein>
<evidence type="ECO:0000256" key="5">
    <source>
        <dbReference type="PROSITE-ProRule" id="PRU01091"/>
    </source>
</evidence>
<dbReference type="RefSeq" id="WP_173804995.1">
    <property type="nucleotide sequence ID" value="NZ_JABSNM010000006.1"/>
</dbReference>
<dbReference type="Pfam" id="PF00486">
    <property type="entry name" value="Trans_reg_C"/>
    <property type="match status" value="1"/>
</dbReference>
<dbReference type="InterPro" id="IPR011006">
    <property type="entry name" value="CheY-like_superfamily"/>
</dbReference>
<reference evidence="8 9" key="1">
    <citation type="submission" date="2020-05" db="EMBL/GenBank/DDBJ databases">
        <title>Genomic Encyclopedia of Type Strains, Phase IV (KMG-V): Genome sequencing to study the core and pangenomes of soil and plant-associated prokaryotes.</title>
        <authorList>
            <person name="Whitman W."/>
        </authorList>
    </citation>
    <scope>NUCLEOTIDE SEQUENCE [LARGE SCALE GENOMIC DNA]</scope>
    <source>
        <strain evidence="8 9">C29</strain>
    </source>
</reference>
<evidence type="ECO:0000313" key="8">
    <source>
        <dbReference type="EMBL" id="NRT56022.1"/>
    </source>
</evidence>
<dbReference type="SUPFAM" id="SSF46894">
    <property type="entry name" value="C-terminal effector domain of the bipartite response regulators"/>
    <property type="match status" value="1"/>
</dbReference>